<evidence type="ECO:0000256" key="7">
    <source>
        <dbReference type="ARBA" id="ARBA00023136"/>
    </source>
</evidence>
<dbReference type="GO" id="GO:0005787">
    <property type="term" value="C:signal peptidase complex"/>
    <property type="evidence" value="ECO:0007669"/>
    <property type="project" value="InterPro"/>
</dbReference>
<dbReference type="PANTHER" id="PTHR13202:SF0">
    <property type="entry name" value="SIGNAL PEPTIDASE COMPLEX SUBUNIT 1"/>
    <property type="match status" value="1"/>
</dbReference>
<dbReference type="RefSeq" id="XP_013433801.1">
    <property type="nucleotide sequence ID" value="XM_013578347.1"/>
</dbReference>
<keyword evidence="5" id="KW-0256">Endoplasmic reticulum</keyword>
<keyword evidence="7 9" id="KW-0472">Membrane</keyword>
<evidence type="ECO:0000313" key="11">
    <source>
        <dbReference type="Proteomes" id="UP000030754"/>
    </source>
</evidence>
<keyword evidence="6 9" id="KW-1133">Transmembrane helix</keyword>
<evidence type="ECO:0000256" key="8">
    <source>
        <dbReference type="ARBA" id="ARBA00045204"/>
    </source>
</evidence>
<evidence type="ECO:0000256" key="9">
    <source>
        <dbReference type="SAM" id="Phobius"/>
    </source>
</evidence>
<evidence type="ECO:0000256" key="3">
    <source>
        <dbReference type="ARBA" id="ARBA00017059"/>
    </source>
</evidence>
<feature type="transmembrane region" description="Helical" evidence="9">
    <location>
        <begin position="28"/>
        <end position="46"/>
    </location>
</feature>
<accession>U6MS78</accession>
<name>U6MS78_9EIME</name>
<dbReference type="Pfam" id="PF06645">
    <property type="entry name" value="SPC12"/>
    <property type="match status" value="1"/>
</dbReference>
<feature type="transmembrane region" description="Helical" evidence="9">
    <location>
        <begin position="52"/>
        <end position="75"/>
    </location>
</feature>
<dbReference type="VEuPathDB" id="ToxoDB:ENH_00004060"/>
<evidence type="ECO:0000313" key="10">
    <source>
        <dbReference type="EMBL" id="CDJ65334.1"/>
    </source>
</evidence>
<dbReference type="GeneID" id="25470599"/>
<comment type="similarity">
    <text evidence="2">Belongs to the SPCS1 family.</text>
</comment>
<comment type="subcellular location">
    <subcellularLocation>
        <location evidence="1">Endoplasmic reticulum membrane</location>
        <topology evidence="1">Multi-pass membrane protein</topology>
    </subcellularLocation>
</comment>
<dbReference type="Proteomes" id="UP000030754">
    <property type="component" value="Unassembled WGS sequence"/>
</dbReference>
<comment type="function">
    <text evidence="8">Component of the signal peptidase complex (SPC) which catalyzes the cleavage of N-terminal signal sequences from nascent proteins as they are translocated into the lumen of the endoplasmic reticulum. Dispensable for SPC enzymatic activity.</text>
</comment>
<dbReference type="OrthoDB" id="263893at2759"/>
<dbReference type="GO" id="GO:0006465">
    <property type="term" value="P:signal peptide processing"/>
    <property type="evidence" value="ECO:0007669"/>
    <property type="project" value="InterPro"/>
</dbReference>
<proteinExistence type="inferred from homology"/>
<dbReference type="PANTHER" id="PTHR13202">
    <property type="entry name" value="MICROSOMAL SIGNAL PEPTIDASE 12 KDA SUBUNIT"/>
    <property type="match status" value="1"/>
</dbReference>
<gene>
    <name evidence="10" type="ORF">ENH_00004060</name>
</gene>
<keyword evidence="11" id="KW-1185">Reference proteome</keyword>
<evidence type="ECO:0000256" key="2">
    <source>
        <dbReference type="ARBA" id="ARBA00005245"/>
    </source>
</evidence>
<evidence type="ECO:0000256" key="1">
    <source>
        <dbReference type="ARBA" id="ARBA00004477"/>
    </source>
</evidence>
<evidence type="ECO:0000256" key="5">
    <source>
        <dbReference type="ARBA" id="ARBA00022824"/>
    </source>
</evidence>
<sequence>MLASAQEVLLSLREGVVDFTAQQVLQRLVTMLFALGTCFGFIYGFATESFYDSVLCVMVMAAIATVICVPSWPLYKRNTIDWAPHDPERIAKLYEEEMAQARSLKEAVSALPSKKKGQVNPKKRS</sequence>
<keyword evidence="4 9" id="KW-0812">Transmembrane</keyword>
<evidence type="ECO:0000256" key="6">
    <source>
        <dbReference type="ARBA" id="ARBA00022989"/>
    </source>
</evidence>
<dbReference type="InterPro" id="IPR009542">
    <property type="entry name" value="Spc1/SPCS1"/>
</dbReference>
<organism evidence="10 11">
    <name type="scientific">Eimeria necatrix</name>
    <dbReference type="NCBI Taxonomy" id="51315"/>
    <lineage>
        <taxon>Eukaryota</taxon>
        <taxon>Sar</taxon>
        <taxon>Alveolata</taxon>
        <taxon>Apicomplexa</taxon>
        <taxon>Conoidasida</taxon>
        <taxon>Coccidia</taxon>
        <taxon>Eucoccidiorida</taxon>
        <taxon>Eimeriorina</taxon>
        <taxon>Eimeriidae</taxon>
        <taxon>Eimeria</taxon>
    </lineage>
</organism>
<dbReference type="AlphaFoldDB" id="U6MS78"/>
<dbReference type="GO" id="GO:0045047">
    <property type="term" value="P:protein targeting to ER"/>
    <property type="evidence" value="ECO:0007669"/>
    <property type="project" value="TreeGrafter"/>
</dbReference>
<protein>
    <recommendedName>
        <fullName evidence="3">Signal peptidase complex subunit 1</fullName>
    </recommendedName>
</protein>
<reference evidence="10" key="2">
    <citation type="submission" date="2013-10" db="EMBL/GenBank/DDBJ databases">
        <authorList>
            <person name="Aslett M."/>
        </authorList>
    </citation>
    <scope>NUCLEOTIDE SEQUENCE [LARGE SCALE GENOMIC DNA]</scope>
    <source>
        <strain evidence="10">Houghton</strain>
    </source>
</reference>
<dbReference type="EMBL" id="HG723123">
    <property type="protein sequence ID" value="CDJ65334.1"/>
    <property type="molecule type" value="Genomic_DNA"/>
</dbReference>
<evidence type="ECO:0000256" key="4">
    <source>
        <dbReference type="ARBA" id="ARBA00022692"/>
    </source>
</evidence>
<reference evidence="10" key="1">
    <citation type="submission" date="2013-10" db="EMBL/GenBank/DDBJ databases">
        <title>Genomic analysis of the causative agents of coccidiosis in chickens.</title>
        <authorList>
            <person name="Reid A.J."/>
            <person name="Blake D."/>
            <person name="Billington K."/>
            <person name="Browne H."/>
            <person name="Dunn M."/>
            <person name="Hung S."/>
            <person name="Kawahara F."/>
            <person name="Miranda-Saavedra D."/>
            <person name="Mourier T."/>
            <person name="Nagra H."/>
            <person name="Otto T.D."/>
            <person name="Rawlings N."/>
            <person name="Sanchez A."/>
            <person name="Sanders M."/>
            <person name="Subramaniam C."/>
            <person name="Tay Y."/>
            <person name="Dear P."/>
            <person name="Doerig C."/>
            <person name="Gruber A."/>
            <person name="Parkinson J."/>
            <person name="Shirley M."/>
            <person name="Wan K.L."/>
            <person name="Berriman M."/>
            <person name="Tomley F."/>
            <person name="Pain A."/>
        </authorList>
    </citation>
    <scope>NUCLEOTIDE SEQUENCE [LARGE SCALE GENOMIC DNA]</scope>
    <source>
        <strain evidence="10">Houghton</strain>
    </source>
</reference>